<protein>
    <submittedName>
        <fullName evidence="2">Uncharacterized protein</fullName>
    </submittedName>
</protein>
<reference evidence="2" key="1">
    <citation type="journal article" date="2020" name="New Phytol.">
        <title>Comparative genomics reveals dynamic genome evolution in host specialist ectomycorrhizal fungi.</title>
        <authorList>
            <person name="Lofgren L.A."/>
            <person name="Nguyen N.H."/>
            <person name="Vilgalys R."/>
            <person name="Ruytinx J."/>
            <person name="Liao H.L."/>
            <person name="Branco S."/>
            <person name="Kuo A."/>
            <person name="LaButti K."/>
            <person name="Lipzen A."/>
            <person name="Andreopoulos W."/>
            <person name="Pangilinan J."/>
            <person name="Riley R."/>
            <person name="Hundley H."/>
            <person name="Na H."/>
            <person name="Barry K."/>
            <person name="Grigoriev I.V."/>
            <person name="Stajich J.E."/>
            <person name="Kennedy P.G."/>
        </authorList>
    </citation>
    <scope>NUCLEOTIDE SEQUENCE</scope>
    <source>
        <strain evidence="2">S12</strain>
    </source>
</reference>
<dbReference type="EMBL" id="JABBWE010000016">
    <property type="protein sequence ID" value="KAG1797479.1"/>
    <property type="molecule type" value="Genomic_DNA"/>
</dbReference>
<organism evidence="2 3">
    <name type="scientific">Suillus plorans</name>
    <dbReference type="NCBI Taxonomy" id="116603"/>
    <lineage>
        <taxon>Eukaryota</taxon>
        <taxon>Fungi</taxon>
        <taxon>Dikarya</taxon>
        <taxon>Basidiomycota</taxon>
        <taxon>Agaricomycotina</taxon>
        <taxon>Agaricomycetes</taxon>
        <taxon>Agaricomycetidae</taxon>
        <taxon>Boletales</taxon>
        <taxon>Suillineae</taxon>
        <taxon>Suillaceae</taxon>
        <taxon>Suillus</taxon>
    </lineage>
</organism>
<sequence>MSLRWMDAEDGRNFILSRKRLAKWFHLRHRLRGLGWYKETVNEDCDSYRADHHAGPPRTFEGAHSSAFVYGLLMFFEIVLMLTTAFVKYRHYFGFHNTGICKDVTVDDHTQRTDSSYVVERQEGCKWQIPDMWLNFT</sequence>
<keyword evidence="1" id="KW-1133">Transmembrane helix</keyword>
<dbReference type="GeneID" id="64593703"/>
<keyword evidence="1" id="KW-0472">Membrane</keyword>
<accession>A0A9P7DL33</accession>
<dbReference type="AlphaFoldDB" id="A0A9P7DL33"/>
<gene>
    <name evidence="2" type="ORF">HD556DRAFT_1306610</name>
</gene>
<keyword evidence="1" id="KW-0812">Transmembrane</keyword>
<name>A0A9P7DL33_9AGAM</name>
<evidence type="ECO:0000313" key="2">
    <source>
        <dbReference type="EMBL" id="KAG1797479.1"/>
    </source>
</evidence>
<comment type="caution">
    <text evidence="2">The sequence shown here is derived from an EMBL/GenBank/DDBJ whole genome shotgun (WGS) entry which is preliminary data.</text>
</comment>
<dbReference type="Proteomes" id="UP000719766">
    <property type="component" value="Unassembled WGS sequence"/>
</dbReference>
<evidence type="ECO:0000256" key="1">
    <source>
        <dbReference type="SAM" id="Phobius"/>
    </source>
</evidence>
<dbReference type="RefSeq" id="XP_041162589.1">
    <property type="nucleotide sequence ID" value="XM_041299939.1"/>
</dbReference>
<evidence type="ECO:0000313" key="3">
    <source>
        <dbReference type="Proteomes" id="UP000719766"/>
    </source>
</evidence>
<keyword evidence="3" id="KW-1185">Reference proteome</keyword>
<proteinExistence type="predicted"/>
<feature type="transmembrane region" description="Helical" evidence="1">
    <location>
        <begin position="67"/>
        <end position="87"/>
    </location>
</feature>
<dbReference type="OrthoDB" id="10357772at2759"/>